<dbReference type="PANTHER" id="PTHR28524">
    <property type="entry name" value="SUCCINATE DEHYDROGENASE ASSEMBLY FACTOR 4, MITOCHONDRIAL"/>
    <property type="match status" value="1"/>
</dbReference>
<evidence type="ECO:0000256" key="3">
    <source>
        <dbReference type="SAM" id="MobiDB-lite"/>
    </source>
</evidence>
<dbReference type="PANTHER" id="PTHR28524:SF3">
    <property type="entry name" value="SUCCINATE DEHYDROGENASE ASSEMBLY FACTOR 4, MITOCHONDRIAL"/>
    <property type="match status" value="1"/>
</dbReference>
<evidence type="ECO:0000256" key="1">
    <source>
        <dbReference type="ARBA" id="ARBA00005701"/>
    </source>
</evidence>
<protein>
    <recommendedName>
        <fullName evidence="2">Succinate dehydrogenase assembly factor 4, mitochondrial</fullName>
    </recommendedName>
</protein>
<dbReference type="AlphaFoldDB" id="A0A7S1X294"/>
<evidence type="ECO:0000313" key="4">
    <source>
        <dbReference type="EMBL" id="CAD9205255.1"/>
    </source>
</evidence>
<feature type="compositionally biased region" description="Low complexity" evidence="3">
    <location>
        <begin position="68"/>
        <end position="84"/>
    </location>
</feature>
<name>A0A7S1X294_9CHLO</name>
<sequence length="119" mass="12455">MSVAVHRFAAVLWRRVDVAAPSVAVGAAASMTRTFSSPAEAPWMVSNLEAKAVEELRNLMDEDKVSISGATTSSTTPAPTPSGSSDGGAEAGRKEVGGPKGQEPTRFGDWEQNGRCTDF</sequence>
<comment type="similarity">
    <text evidence="1">Belongs to the SDHAF4 family.</text>
</comment>
<dbReference type="Pfam" id="PF07896">
    <property type="entry name" value="DUF1674"/>
    <property type="match status" value="1"/>
</dbReference>
<feature type="region of interest" description="Disordered" evidence="3">
    <location>
        <begin position="63"/>
        <end position="119"/>
    </location>
</feature>
<dbReference type="InterPro" id="IPR012875">
    <property type="entry name" value="SDHF4"/>
</dbReference>
<dbReference type="EMBL" id="HBGG01014725">
    <property type="protein sequence ID" value="CAD9205255.1"/>
    <property type="molecule type" value="Transcribed_RNA"/>
</dbReference>
<gene>
    <name evidence="4" type="ORF">TCHU04912_LOCUS7491</name>
</gene>
<accession>A0A7S1X294</accession>
<organism evidence="4">
    <name type="scientific">Tetraselmis chuii</name>
    <dbReference type="NCBI Taxonomy" id="63592"/>
    <lineage>
        <taxon>Eukaryota</taxon>
        <taxon>Viridiplantae</taxon>
        <taxon>Chlorophyta</taxon>
        <taxon>core chlorophytes</taxon>
        <taxon>Chlorodendrophyceae</taxon>
        <taxon>Chlorodendrales</taxon>
        <taxon>Chlorodendraceae</taxon>
        <taxon>Tetraselmis</taxon>
    </lineage>
</organism>
<evidence type="ECO:0000256" key="2">
    <source>
        <dbReference type="ARBA" id="ARBA00022170"/>
    </source>
</evidence>
<proteinExistence type="inferred from homology"/>
<reference evidence="4" key="1">
    <citation type="submission" date="2021-01" db="EMBL/GenBank/DDBJ databases">
        <authorList>
            <person name="Corre E."/>
            <person name="Pelletier E."/>
            <person name="Niang G."/>
            <person name="Scheremetjew M."/>
            <person name="Finn R."/>
            <person name="Kale V."/>
            <person name="Holt S."/>
            <person name="Cochrane G."/>
            <person name="Meng A."/>
            <person name="Brown T."/>
            <person name="Cohen L."/>
        </authorList>
    </citation>
    <scope>NUCLEOTIDE SEQUENCE</scope>
    <source>
        <strain evidence="4">PLY429</strain>
    </source>
</reference>